<reference evidence="1 2" key="1">
    <citation type="journal article" date="2024" name="G3 (Bethesda)">
        <title>Genome assembly of Hibiscus sabdariffa L. provides insights into metabolisms of medicinal natural products.</title>
        <authorList>
            <person name="Kim T."/>
        </authorList>
    </citation>
    <scope>NUCLEOTIDE SEQUENCE [LARGE SCALE GENOMIC DNA]</scope>
    <source>
        <strain evidence="1">TK-2024</strain>
        <tissue evidence="1">Old leaves</tissue>
    </source>
</reference>
<dbReference type="EMBL" id="JBBPBM010000377">
    <property type="protein sequence ID" value="KAK8496235.1"/>
    <property type="molecule type" value="Genomic_DNA"/>
</dbReference>
<organism evidence="1 2">
    <name type="scientific">Hibiscus sabdariffa</name>
    <name type="common">roselle</name>
    <dbReference type="NCBI Taxonomy" id="183260"/>
    <lineage>
        <taxon>Eukaryota</taxon>
        <taxon>Viridiplantae</taxon>
        <taxon>Streptophyta</taxon>
        <taxon>Embryophyta</taxon>
        <taxon>Tracheophyta</taxon>
        <taxon>Spermatophyta</taxon>
        <taxon>Magnoliopsida</taxon>
        <taxon>eudicotyledons</taxon>
        <taxon>Gunneridae</taxon>
        <taxon>Pentapetalae</taxon>
        <taxon>rosids</taxon>
        <taxon>malvids</taxon>
        <taxon>Malvales</taxon>
        <taxon>Malvaceae</taxon>
        <taxon>Malvoideae</taxon>
        <taxon>Hibiscus</taxon>
    </lineage>
</organism>
<sequence length="133" mass="15049">MRLVEVLLQLERPGLMRVLPRLLTHVPEFGSPSINPTDSRSLLQNNTPPCLNLSLPLDSPPKFLCNHGPTMLTPNHLMVWSSQSHNIFLVWYHGPDENKAELGTKFSLQKDPSDMKDHQAARVKFPKIQIGHV</sequence>
<dbReference type="Proteomes" id="UP001472677">
    <property type="component" value="Unassembled WGS sequence"/>
</dbReference>
<evidence type="ECO:0000313" key="2">
    <source>
        <dbReference type="Proteomes" id="UP001472677"/>
    </source>
</evidence>
<name>A0ABR2AQR4_9ROSI</name>
<proteinExistence type="predicted"/>
<protein>
    <submittedName>
        <fullName evidence="1">Uncharacterized protein</fullName>
    </submittedName>
</protein>
<keyword evidence="2" id="KW-1185">Reference proteome</keyword>
<accession>A0ABR2AQR4</accession>
<gene>
    <name evidence="1" type="ORF">V6N12_019351</name>
</gene>
<comment type="caution">
    <text evidence="1">The sequence shown here is derived from an EMBL/GenBank/DDBJ whole genome shotgun (WGS) entry which is preliminary data.</text>
</comment>
<evidence type="ECO:0000313" key="1">
    <source>
        <dbReference type="EMBL" id="KAK8496235.1"/>
    </source>
</evidence>